<dbReference type="PROSITE" id="PS50053">
    <property type="entry name" value="UBIQUITIN_2"/>
    <property type="match status" value="1"/>
</dbReference>
<evidence type="ECO:0000259" key="4">
    <source>
        <dbReference type="PROSITE" id="PS51035"/>
    </source>
</evidence>
<dbReference type="InterPro" id="IPR000626">
    <property type="entry name" value="Ubiquitin-like_dom"/>
</dbReference>
<dbReference type="PROSITE" id="PS51035">
    <property type="entry name" value="BAG"/>
    <property type="match status" value="1"/>
</dbReference>
<evidence type="ECO:0000313" key="5">
    <source>
        <dbReference type="EMBL" id="KAL1297120.1"/>
    </source>
</evidence>
<dbReference type="SUPFAM" id="SSF54236">
    <property type="entry name" value="Ubiquitin-like"/>
    <property type="match status" value="1"/>
</dbReference>
<sequence>MSWSSRFGSWSGRFSPFGRNPAPEANQVGEDDYSYITSEDLKRAQNRSPSPVESGPSRDRDALVLKCKRVSLPVHFPAHSISRGELKIGDVRLQAARETGTPDARKIKLLYKGKNLKDDSRTCRGEGLRDGAEIMCVVGDAGTDSQSSSDSEDGGQSHGATAIGDEEGKRTRVRNRNRKKKGKKSGGTGASSQPAPAPLKPTTPLAKIDAVGRTLRELLPQCVQFTNSPPSDHAKKEFEHKRLSETILAQVLLKLDAVDTEGDPDARARRKELVKETQRVLSGLDEANK</sequence>
<accession>A0ABR3P3C1</accession>
<comment type="caution">
    <text evidence="5">The sequence shown here is derived from an EMBL/GenBank/DDBJ whole genome shotgun (WGS) entry which is preliminary data.</text>
</comment>
<dbReference type="RefSeq" id="XP_069196802.1">
    <property type="nucleotide sequence ID" value="XM_069344381.1"/>
</dbReference>
<dbReference type="EMBL" id="JBFMKM010000016">
    <property type="protein sequence ID" value="KAL1297120.1"/>
    <property type="molecule type" value="Genomic_DNA"/>
</dbReference>
<protein>
    <recommendedName>
        <fullName evidence="7">BAG domain-containing protein</fullName>
    </recommendedName>
</protein>
<dbReference type="GeneID" id="95978399"/>
<proteinExistence type="predicted"/>
<dbReference type="SUPFAM" id="SSF63491">
    <property type="entry name" value="BAG domain"/>
    <property type="match status" value="1"/>
</dbReference>
<evidence type="ECO:0000256" key="1">
    <source>
        <dbReference type="ARBA" id="ARBA00023186"/>
    </source>
</evidence>
<feature type="domain" description="Ubiquitin-like" evidence="3">
    <location>
        <begin position="88"/>
        <end position="143"/>
    </location>
</feature>
<dbReference type="SMART" id="SM00264">
    <property type="entry name" value="BAG"/>
    <property type="match status" value="1"/>
</dbReference>
<feature type="domain" description="BAG" evidence="4">
    <location>
        <begin position="207"/>
        <end position="288"/>
    </location>
</feature>
<evidence type="ECO:0000256" key="2">
    <source>
        <dbReference type="SAM" id="MobiDB-lite"/>
    </source>
</evidence>
<dbReference type="Gene3D" id="3.10.20.90">
    <property type="entry name" value="Phosphatidylinositol 3-kinase Catalytic Subunit, Chain A, domain 1"/>
    <property type="match status" value="1"/>
</dbReference>
<evidence type="ECO:0008006" key="7">
    <source>
        <dbReference type="Google" id="ProtNLM"/>
    </source>
</evidence>
<keyword evidence="6" id="KW-1185">Reference proteome</keyword>
<dbReference type="InterPro" id="IPR003103">
    <property type="entry name" value="BAG_domain"/>
</dbReference>
<dbReference type="InterPro" id="IPR039773">
    <property type="entry name" value="BAG_chaperone_regulator"/>
</dbReference>
<dbReference type="PANTHER" id="PTHR12329:SF16">
    <property type="entry name" value="BAG FAMILY MOLECULAR CHAPERONE REGULATOR 1"/>
    <property type="match status" value="1"/>
</dbReference>
<keyword evidence="1" id="KW-0143">Chaperone</keyword>
<dbReference type="Proteomes" id="UP001562354">
    <property type="component" value="Unassembled WGS sequence"/>
</dbReference>
<organism evidence="5 6">
    <name type="scientific">Neodothiora populina</name>
    <dbReference type="NCBI Taxonomy" id="2781224"/>
    <lineage>
        <taxon>Eukaryota</taxon>
        <taxon>Fungi</taxon>
        <taxon>Dikarya</taxon>
        <taxon>Ascomycota</taxon>
        <taxon>Pezizomycotina</taxon>
        <taxon>Dothideomycetes</taxon>
        <taxon>Dothideomycetidae</taxon>
        <taxon>Dothideales</taxon>
        <taxon>Dothioraceae</taxon>
        <taxon>Neodothiora</taxon>
    </lineage>
</organism>
<dbReference type="InterPro" id="IPR036533">
    <property type="entry name" value="BAG_dom_sf"/>
</dbReference>
<dbReference type="PANTHER" id="PTHR12329">
    <property type="entry name" value="BCL2-ASSOCIATED ATHANOGENE"/>
    <property type="match status" value="1"/>
</dbReference>
<feature type="compositionally biased region" description="Low complexity" evidence="2">
    <location>
        <begin position="1"/>
        <end position="15"/>
    </location>
</feature>
<reference evidence="5 6" key="1">
    <citation type="submission" date="2024-07" db="EMBL/GenBank/DDBJ databases">
        <title>Draft sequence of the Neodothiora populina.</title>
        <authorList>
            <person name="Drown D.D."/>
            <person name="Schuette U.S."/>
            <person name="Buechlein A.B."/>
            <person name="Rusch D.R."/>
            <person name="Winton L.W."/>
            <person name="Adams G.A."/>
        </authorList>
    </citation>
    <scope>NUCLEOTIDE SEQUENCE [LARGE SCALE GENOMIC DNA]</scope>
    <source>
        <strain evidence="5 6">CPC 39397</strain>
    </source>
</reference>
<dbReference type="CDD" id="cd17039">
    <property type="entry name" value="Ubl_ubiquitin_like"/>
    <property type="match status" value="1"/>
</dbReference>
<feature type="region of interest" description="Disordered" evidence="2">
    <location>
        <begin position="141"/>
        <end position="207"/>
    </location>
</feature>
<dbReference type="InterPro" id="IPR029071">
    <property type="entry name" value="Ubiquitin-like_domsf"/>
</dbReference>
<evidence type="ECO:0000259" key="3">
    <source>
        <dbReference type="PROSITE" id="PS50053"/>
    </source>
</evidence>
<name>A0ABR3P3C1_9PEZI</name>
<gene>
    <name evidence="5" type="ORF">AAFC00_004699</name>
</gene>
<feature type="region of interest" description="Disordered" evidence="2">
    <location>
        <begin position="1"/>
        <end position="60"/>
    </location>
</feature>
<dbReference type="Gene3D" id="1.20.58.120">
    <property type="entry name" value="BAG domain"/>
    <property type="match status" value="1"/>
</dbReference>
<feature type="compositionally biased region" description="Basic residues" evidence="2">
    <location>
        <begin position="171"/>
        <end position="184"/>
    </location>
</feature>
<dbReference type="Pfam" id="PF02179">
    <property type="entry name" value="BAG"/>
    <property type="match status" value="1"/>
</dbReference>
<evidence type="ECO:0000313" key="6">
    <source>
        <dbReference type="Proteomes" id="UP001562354"/>
    </source>
</evidence>